<dbReference type="OrthoDB" id="9827985at2"/>
<dbReference type="Proteomes" id="UP000184612">
    <property type="component" value="Unassembled WGS sequence"/>
</dbReference>
<evidence type="ECO:0000313" key="2">
    <source>
        <dbReference type="Proteomes" id="UP000184612"/>
    </source>
</evidence>
<name>A0A1M7Y8P4_9FIRM</name>
<dbReference type="RefSeq" id="WP_073588776.1">
    <property type="nucleotide sequence ID" value="NZ_FRFD01000005.1"/>
</dbReference>
<accession>A0A1M7Y8P4</accession>
<evidence type="ECO:0000313" key="1">
    <source>
        <dbReference type="EMBL" id="SHO48916.1"/>
    </source>
</evidence>
<organism evidence="1 2">
    <name type="scientific">Anaerocolumna xylanovorans DSM 12503</name>
    <dbReference type="NCBI Taxonomy" id="1121345"/>
    <lineage>
        <taxon>Bacteria</taxon>
        <taxon>Bacillati</taxon>
        <taxon>Bacillota</taxon>
        <taxon>Clostridia</taxon>
        <taxon>Lachnospirales</taxon>
        <taxon>Lachnospiraceae</taxon>
        <taxon>Anaerocolumna</taxon>
    </lineage>
</organism>
<keyword evidence="2" id="KW-1185">Reference proteome</keyword>
<proteinExistence type="predicted"/>
<protein>
    <submittedName>
        <fullName evidence="1">Uncharacterized protein</fullName>
    </submittedName>
</protein>
<dbReference type="EMBL" id="FRFD01000005">
    <property type="protein sequence ID" value="SHO48916.1"/>
    <property type="molecule type" value="Genomic_DNA"/>
</dbReference>
<gene>
    <name evidence="1" type="ORF">SAMN02745217_02095</name>
</gene>
<reference evidence="1 2" key="1">
    <citation type="submission" date="2016-12" db="EMBL/GenBank/DDBJ databases">
        <authorList>
            <person name="Song W.-J."/>
            <person name="Kurnit D.M."/>
        </authorList>
    </citation>
    <scope>NUCLEOTIDE SEQUENCE [LARGE SCALE GENOMIC DNA]</scope>
    <source>
        <strain evidence="1 2">DSM 12503</strain>
    </source>
</reference>
<sequence length="636" mass="74887">MNGNGNITDSQNDIPDMQIALKKQHSNDFQTNKILDQQEKMEQLVKEYKLLYIHLCFFHYKNQIFEETFSSETLSNYFYHYKNRLFYTGNNMHTLIEVKDTLTFFSILGLSSFILEMEDELVKSIKLLIKTYNFAAESHYQHLVRIHKIENNIQKEFYLDNPVYKFFYINKTLYGLLDNRFVCLTQRNIKAINKQKLGTKYDEAFWTKLVSYIPKELERQTLLPPKIIRPNNFSMVPEDIRTDKSEYIYASVANQNKIIIYDDTSKRFIAFGGNSITVPNQIMLSSPEIIAFSETLVHLLYYIFGDIGNISNYSKFITSCESPVLLMNKLFILSGTSVSRDIIREFTLNILAYGNTTTISRKGKLAYYNCTDNIPSLLEQHLETFLYYNELDISSVPKTYDLGNIRKMILGKNIFKTDVIMKKINYINTMPFVYYSTNQKMEHWFQTHLPCQILEFKGLDKHIDIIQHLIQSMSRNEWIKLKTFFSLQGLKLLSLPKKTNVQQKSEPISYTLDDALDIFLTEYCISDTLNEHKGFFTYGEDLYNSYVTFIEKNYKFDPVKKGSFIKAIKAKEIYEYKKPRASRSDNKYAFIGIQVNQIKLQSPTELMPVDDNLLKLKEFVEEFEYILNDIRIEYYN</sequence>
<dbReference type="AlphaFoldDB" id="A0A1M7Y8P4"/>